<feature type="non-terminal residue" evidence="2">
    <location>
        <position position="88"/>
    </location>
</feature>
<dbReference type="AlphaFoldDB" id="A0A9P1DI29"/>
<dbReference type="Proteomes" id="UP001152797">
    <property type="component" value="Unassembled WGS sequence"/>
</dbReference>
<feature type="compositionally biased region" description="Basic and acidic residues" evidence="1">
    <location>
        <begin position="38"/>
        <end position="47"/>
    </location>
</feature>
<feature type="compositionally biased region" description="Low complexity" evidence="1">
    <location>
        <begin position="62"/>
        <end position="74"/>
    </location>
</feature>
<sequence>MKGLEGLRKISEHYAELMKPKPVKRRLEAAAQEQGPRGPRDRSRSRDAQTPIVEAAVPSVTARAPQEPKQAPKPAAKRKAKAKSMPMP</sequence>
<protein>
    <submittedName>
        <fullName evidence="2">Uncharacterized protein</fullName>
    </submittedName>
</protein>
<evidence type="ECO:0000256" key="1">
    <source>
        <dbReference type="SAM" id="MobiDB-lite"/>
    </source>
</evidence>
<evidence type="ECO:0000313" key="4">
    <source>
        <dbReference type="Proteomes" id="UP001152797"/>
    </source>
</evidence>
<dbReference type="EMBL" id="CAMXCT030004445">
    <property type="protein sequence ID" value="CAL4796345.1"/>
    <property type="molecule type" value="Genomic_DNA"/>
</dbReference>
<gene>
    <name evidence="2" type="ORF">C1SCF055_LOCUS34414</name>
</gene>
<proteinExistence type="predicted"/>
<keyword evidence="4" id="KW-1185">Reference proteome</keyword>
<name>A0A9P1DI29_9DINO</name>
<evidence type="ECO:0000313" key="3">
    <source>
        <dbReference type="EMBL" id="CAL1162408.1"/>
    </source>
</evidence>
<dbReference type="EMBL" id="CAMXCT010004445">
    <property type="protein sequence ID" value="CAI4009033.1"/>
    <property type="molecule type" value="Genomic_DNA"/>
</dbReference>
<dbReference type="EMBL" id="CAMXCT020004445">
    <property type="protein sequence ID" value="CAL1162408.1"/>
    <property type="molecule type" value="Genomic_DNA"/>
</dbReference>
<evidence type="ECO:0000313" key="2">
    <source>
        <dbReference type="EMBL" id="CAI4009033.1"/>
    </source>
</evidence>
<accession>A0A9P1DI29</accession>
<reference evidence="2" key="1">
    <citation type="submission" date="2022-10" db="EMBL/GenBank/DDBJ databases">
        <authorList>
            <person name="Chen Y."/>
            <person name="Dougan E. K."/>
            <person name="Chan C."/>
            <person name="Rhodes N."/>
            <person name="Thang M."/>
        </authorList>
    </citation>
    <scope>NUCLEOTIDE SEQUENCE</scope>
</reference>
<reference evidence="3" key="2">
    <citation type="submission" date="2024-04" db="EMBL/GenBank/DDBJ databases">
        <authorList>
            <person name="Chen Y."/>
            <person name="Shah S."/>
            <person name="Dougan E. K."/>
            <person name="Thang M."/>
            <person name="Chan C."/>
        </authorList>
    </citation>
    <scope>NUCLEOTIDE SEQUENCE [LARGE SCALE GENOMIC DNA]</scope>
</reference>
<organism evidence="2">
    <name type="scientific">Cladocopium goreaui</name>
    <dbReference type="NCBI Taxonomy" id="2562237"/>
    <lineage>
        <taxon>Eukaryota</taxon>
        <taxon>Sar</taxon>
        <taxon>Alveolata</taxon>
        <taxon>Dinophyceae</taxon>
        <taxon>Suessiales</taxon>
        <taxon>Symbiodiniaceae</taxon>
        <taxon>Cladocopium</taxon>
    </lineage>
</organism>
<comment type="caution">
    <text evidence="2">The sequence shown here is derived from an EMBL/GenBank/DDBJ whole genome shotgun (WGS) entry which is preliminary data.</text>
</comment>
<feature type="region of interest" description="Disordered" evidence="1">
    <location>
        <begin position="17"/>
        <end position="88"/>
    </location>
</feature>